<gene>
    <name evidence="8" type="ORF">ICHIAU1_01010</name>
</gene>
<keyword evidence="4 6" id="KW-0547">Nucleotide-binding</keyword>
<dbReference type="NCBIfam" id="TIGR00636">
    <property type="entry name" value="PduO_Nterm"/>
    <property type="match status" value="1"/>
</dbReference>
<dbReference type="EC" id="2.5.1.-" evidence="6"/>
<evidence type="ECO:0000256" key="6">
    <source>
        <dbReference type="RuleBase" id="RU366026"/>
    </source>
</evidence>
<evidence type="ECO:0000313" key="8">
    <source>
        <dbReference type="EMBL" id="BBU67818.1"/>
    </source>
</evidence>
<evidence type="ECO:0000256" key="1">
    <source>
        <dbReference type="ARBA" id="ARBA00007487"/>
    </source>
</evidence>
<keyword evidence="6" id="KW-0169">Cobalamin biosynthesis</keyword>
<evidence type="ECO:0000313" key="9">
    <source>
        <dbReference type="Proteomes" id="UP000463961"/>
    </source>
</evidence>
<dbReference type="EMBL" id="AP022345">
    <property type="protein sequence ID" value="BBU67818.1"/>
    <property type="molecule type" value="Genomic_DNA"/>
</dbReference>
<dbReference type="Proteomes" id="UP000463961">
    <property type="component" value="Chromosome"/>
</dbReference>
<dbReference type="RefSeq" id="WP_162049210.1">
    <property type="nucleotide sequence ID" value="NZ_AP019011.1"/>
</dbReference>
<keyword evidence="9" id="KW-1185">Reference proteome</keyword>
<dbReference type="GO" id="GO:0009236">
    <property type="term" value="P:cobalamin biosynthetic process"/>
    <property type="evidence" value="ECO:0007669"/>
    <property type="project" value="UniProtKB-UniRule"/>
</dbReference>
<dbReference type="PANTHER" id="PTHR12213:SF0">
    <property type="entry name" value="CORRINOID ADENOSYLTRANSFERASE MMAB"/>
    <property type="match status" value="1"/>
</dbReference>
<dbReference type="OrthoDB" id="9778896at2"/>
<dbReference type="InterPro" id="IPR016030">
    <property type="entry name" value="CblAdoTrfase-like"/>
</dbReference>
<keyword evidence="5 6" id="KW-0067">ATP-binding</keyword>
<comment type="similarity">
    <text evidence="1 6">Belongs to the Cob(I)alamin adenosyltransferase family.</text>
</comment>
<evidence type="ECO:0000256" key="2">
    <source>
        <dbReference type="ARBA" id="ARBA00011233"/>
    </source>
</evidence>
<name>A0A679IC35_9RHOO</name>
<evidence type="ECO:0000256" key="4">
    <source>
        <dbReference type="ARBA" id="ARBA00022741"/>
    </source>
</evidence>
<dbReference type="GO" id="GO:0005524">
    <property type="term" value="F:ATP binding"/>
    <property type="evidence" value="ECO:0007669"/>
    <property type="project" value="UniProtKB-UniRule"/>
</dbReference>
<dbReference type="Gene3D" id="1.20.1200.10">
    <property type="entry name" value="Cobalamin adenosyltransferase-like"/>
    <property type="match status" value="1"/>
</dbReference>
<organism evidence="8 9">
    <name type="scientific">Fluviibacter phosphoraccumulans</name>
    <dbReference type="NCBI Taxonomy" id="1751046"/>
    <lineage>
        <taxon>Bacteria</taxon>
        <taxon>Pseudomonadati</taxon>
        <taxon>Pseudomonadota</taxon>
        <taxon>Betaproteobacteria</taxon>
        <taxon>Rhodocyclales</taxon>
        <taxon>Fluviibacteraceae</taxon>
        <taxon>Fluviibacter</taxon>
    </lineage>
</organism>
<evidence type="ECO:0000256" key="5">
    <source>
        <dbReference type="ARBA" id="ARBA00022840"/>
    </source>
</evidence>
<dbReference type="FunFam" id="1.20.1200.10:FF:000001">
    <property type="entry name" value="Cob(I)yrinic acid a,c-diamide adenosyltransferase"/>
    <property type="match status" value="1"/>
</dbReference>
<comment type="subunit">
    <text evidence="2">Homotrimer.</text>
</comment>
<evidence type="ECO:0000256" key="3">
    <source>
        <dbReference type="ARBA" id="ARBA00022679"/>
    </source>
</evidence>
<protein>
    <recommendedName>
        <fullName evidence="6">Cobalamin adenosyltransferase</fullName>
        <ecNumber evidence="6">2.5.1.-</ecNumber>
    </recommendedName>
</protein>
<dbReference type="Pfam" id="PF01923">
    <property type="entry name" value="Cob_adeno_trans"/>
    <property type="match status" value="1"/>
</dbReference>
<dbReference type="GO" id="GO:0008817">
    <property type="term" value="F:corrinoid adenosyltransferase activity"/>
    <property type="evidence" value="ECO:0007669"/>
    <property type="project" value="TreeGrafter"/>
</dbReference>
<keyword evidence="3 6" id="KW-0808">Transferase</keyword>
<dbReference type="PANTHER" id="PTHR12213">
    <property type="entry name" value="CORRINOID ADENOSYLTRANSFERASE"/>
    <property type="match status" value="1"/>
</dbReference>
<dbReference type="InterPro" id="IPR029499">
    <property type="entry name" value="PduO-typ"/>
</dbReference>
<comment type="catalytic activity">
    <reaction evidence="6">
        <text>2 cob(II)alamin + AH2 + 2 ATP = 2 adenosylcob(III)alamin + 2 triphosphate + A + 2 H(+)</text>
        <dbReference type="Rhea" id="RHEA:53304"/>
        <dbReference type="ChEBI" id="CHEBI:13193"/>
        <dbReference type="ChEBI" id="CHEBI:15378"/>
        <dbReference type="ChEBI" id="CHEBI:16304"/>
        <dbReference type="ChEBI" id="CHEBI:17499"/>
        <dbReference type="ChEBI" id="CHEBI:18036"/>
        <dbReference type="ChEBI" id="CHEBI:18408"/>
        <dbReference type="ChEBI" id="CHEBI:30616"/>
    </reaction>
</comment>
<dbReference type="SUPFAM" id="SSF89028">
    <property type="entry name" value="Cobalamin adenosyltransferase-like"/>
    <property type="match status" value="1"/>
</dbReference>
<dbReference type="InterPro" id="IPR036451">
    <property type="entry name" value="CblAdoTrfase-like_sf"/>
</dbReference>
<sequence length="188" mass="20474">MGNRLSKIVTRTGDSGTTGLGDGSRVGKDSPRIDTLGELDELNSAIGVLLAETLPEPCGSKIRECLLTVQNHLFDLGGEICIPGHNSISEEHVTLLEGWAEQYNADLPPLKEFILPGGTRPAALAHLSRTICRRAERSIVHLGHNEAVSVHARQYLNRLSDLLFVLGRTLNRAGDGKGDILWNNPRNR</sequence>
<accession>A0A679IC35</accession>
<reference evidence="9" key="1">
    <citation type="submission" date="2020-01" db="EMBL/GenBank/DDBJ databases">
        <title>Phosphoaccumulans saitamaens gen. nov., sp. nov., a polyphosphate accumulating bacterium isolated from surface river water.</title>
        <authorList>
            <person name="Watanabe K."/>
            <person name="Suda W."/>
        </authorList>
    </citation>
    <scope>NUCLEOTIDE SEQUENCE [LARGE SCALE GENOMIC DNA]</scope>
    <source>
        <strain evidence="9">ICHIAU1</strain>
    </source>
</reference>
<evidence type="ECO:0000256" key="7">
    <source>
        <dbReference type="SAM" id="MobiDB-lite"/>
    </source>
</evidence>
<feature type="region of interest" description="Disordered" evidence="7">
    <location>
        <begin position="1"/>
        <end position="29"/>
    </location>
</feature>
<proteinExistence type="inferred from homology"/>
<dbReference type="AlphaFoldDB" id="A0A679IC35"/>